<dbReference type="STRING" id="990268.JCM19235_2748"/>
<evidence type="ECO:0000313" key="2">
    <source>
        <dbReference type="EMBL" id="GAL22054.1"/>
    </source>
</evidence>
<keyword evidence="3" id="KW-1185">Reference proteome</keyword>
<reference evidence="2 3" key="1">
    <citation type="submission" date="2014-09" db="EMBL/GenBank/DDBJ databases">
        <title>Vibrio maritimus JCM 19235. (C45) whole genome shotgun sequence.</title>
        <authorList>
            <person name="Sawabe T."/>
            <person name="Meirelles P."/>
            <person name="Nakanishi M."/>
            <person name="Sayaka M."/>
            <person name="Hattori M."/>
            <person name="Ohkuma M."/>
        </authorList>
    </citation>
    <scope>NUCLEOTIDE SEQUENCE [LARGE SCALE GENOMIC DNA]</scope>
    <source>
        <strain evidence="3">JCM19235</strain>
    </source>
</reference>
<gene>
    <name evidence="2" type="ORF">JCM19235_2748</name>
</gene>
<dbReference type="EMBL" id="BBMR01000011">
    <property type="protein sequence ID" value="GAL22054.1"/>
    <property type="molecule type" value="Genomic_DNA"/>
</dbReference>
<sequence length="235" mass="26502">MLHGWLKKHGFALLLACPFYAFSTELSVVLAEQSIRLDYPQAARLETVLKDTHAQALLTNMPLESLQAQLYASEKTASIESQVKQVSSQLNALQLQDPDLGAENLLKQIQESQFLYREFTSLDYDVVQSQRQGNPLLSGNYQLNIGPRNDSVVFMGAVKKQESVTQRAQWFLADYFKSLGEIRLDSASPSTAWVIQRWESGRSSLWNMEFPAPLYCPRCHCLCAIQIIAVRVCIA</sequence>
<organism evidence="2 3">
    <name type="scientific">Vibrio maritimus</name>
    <dbReference type="NCBI Taxonomy" id="990268"/>
    <lineage>
        <taxon>Bacteria</taxon>
        <taxon>Pseudomonadati</taxon>
        <taxon>Pseudomonadota</taxon>
        <taxon>Gammaproteobacteria</taxon>
        <taxon>Vibrionales</taxon>
        <taxon>Vibrionaceae</taxon>
        <taxon>Vibrio</taxon>
    </lineage>
</organism>
<name>A0A090S6E0_9VIBR</name>
<dbReference type="Gene3D" id="3.10.20.700">
    <property type="match status" value="1"/>
</dbReference>
<evidence type="ECO:0000259" key="1">
    <source>
        <dbReference type="Pfam" id="PF20616"/>
    </source>
</evidence>
<feature type="domain" description="Capsule biosynthesis GfcC-like N-terminal" evidence="1">
    <location>
        <begin position="26"/>
        <end position="148"/>
    </location>
</feature>
<dbReference type="Pfam" id="PF20616">
    <property type="entry name" value="Caps_syn_GfcC_N"/>
    <property type="match status" value="1"/>
</dbReference>
<dbReference type="InterPro" id="IPR046459">
    <property type="entry name" value="Caps_syn_GfcC_N"/>
</dbReference>
<reference evidence="2 3" key="2">
    <citation type="submission" date="2014-09" db="EMBL/GenBank/DDBJ databases">
        <authorList>
            <consortium name="NBRP consortium"/>
            <person name="Sawabe T."/>
            <person name="Meirelles P."/>
            <person name="Nakanishi M."/>
            <person name="Sayaka M."/>
            <person name="Hattori M."/>
            <person name="Ohkuma M."/>
        </authorList>
    </citation>
    <scope>NUCLEOTIDE SEQUENCE [LARGE SCALE GENOMIC DNA]</scope>
    <source>
        <strain evidence="3">JCM19235</strain>
    </source>
</reference>
<accession>A0A090S6E0</accession>
<comment type="caution">
    <text evidence="2">The sequence shown here is derived from an EMBL/GenBank/DDBJ whole genome shotgun (WGS) entry which is preliminary data.</text>
</comment>
<proteinExistence type="predicted"/>
<dbReference type="Proteomes" id="UP000029228">
    <property type="component" value="Unassembled WGS sequence"/>
</dbReference>
<dbReference type="AlphaFoldDB" id="A0A090S6E0"/>
<protein>
    <submittedName>
        <fullName evidence="2">YjbG polysaccharide synthesis-related protein</fullName>
    </submittedName>
</protein>
<evidence type="ECO:0000313" key="3">
    <source>
        <dbReference type="Proteomes" id="UP000029228"/>
    </source>
</evidence>